<evidence type="ECO:0000313" key="2">
    <source>
        <dbReference type="Proteomes" id="UP000015102"/>
    </source>
</evidence>
<dbReference type="AlphaFoldDB" id="T1GPH5"/>
<keyword evidence="2" id="KW-1185">Reference proteome</keyword>
<dbReference type="OMA" id="HGFANKW"/>
<dbReference type="InterPro" id="IPR053720">
    <property type="entry name" value="Psm_Assembly_Chaperone"/>
</dbReference>
<dbReference type="HOGENOM" id="CLU_1770005_0_0_1"/>
<sequence length="125" mass="13843">MNSPGFDSQLCAKIADVSTEFVVQNFKNQIFIIISQYGKMGNLYSVKFDKVEDNFTAPAKVGIGIPITINCNFGPDSDEVRAALTFLVNKTKLGEMQKEFLISFGLKEINGKVLRELASVLEKCL</sequence>
<organism evidence="1 2">
    <name type="scientific">Megaselia scalaris</name>
    <name type="common">Humpbacked fly</name>
    <name type="synonym">Phora scalaris</name>
    <dbReference type="NCBI Taxonomy" id="36166"/>
    <lineage>
        <taxon>Eukaryota</taxon>
        <taxon>Metazoa</taxon>
        <taxon>Ecdysozoa</taxon>
        <taxon>Arthropoda</taxon>
        <taxon>Hexapoda</taxon>
        <taxon>Insecta</taxon>
        <taxon>Pterygota</taxon>
        <taxon>Neoptera</taxon>
        <taxon>Endopterygota</taxon>
        <taxon>Diptera</taxon>
        <taxon>Brachycera</taxon>
        <taxon>Muscomorpha</taxon>
        <taxon>Platypezoidea</taxon>
        <taxon>Phoridae</taxon>
        <taxon>Megaseliini</taxon>
        <taxon>Megaselia</taxon>
    </lineage>
</organism>
<dbReference type="PANTHER" id="PTHR31051:SF1">
    <property type="entry name" value="PROTEASOME ASSEMBLY CHAPERONE 3"/>
    <property type="match status" value="1"/>
</dbReference>
<dbReference type="Proteomes" id="UP000015102">
    <property type="component" value="Unassembled WGS sequence"/>
</dbReference>
<name>T1GPH5_MEGSC</name>
<dbReference type="PANTHER" id="PTHR31051">
    <property type="entry name" value="PROTEASOME ASSEMBLY CHAPERONE 3"/>
    <property type="match status" value="1"/>
</dbReference>
<proteinExistence type="predicted"/>
<dbReference type="GO" id="GO:0043248">
    <property type="term" value="P:proteasome assembly"/>
    <property type="evidence" value="ECO:0007669"/>
    <property type="project" value="InterPro"/>
</dbReference>
<reference evidence="1" key="2">
    <citation type="submission" date="2015-06" db="UniProtKB">
        <authorList>
            <consortium name="EnsemblMetazoa"/>
        </authorList>
    </citation>
    <scope>IDENTIFICATION</scope>
</reference>
<protein>
    <submittedName>
        <fullName evidence="1">Uncharacterized protein</fullName>
    </submittedName>
</protein>
<dbReference type="Pfam" id="PF10178">
    <property type="entry name" value="PAC3"/>
    <property type="match status" value="1"/>
</dbReference>
<dbReference type="EMBL" id="CAQQ02391694">
    <property type="status" value="NOT_ANNOTATED_CDS"/>
    <property type="molecule type" value="Genomic_DNA"/>
</dbReference>
<reference evidence="2" key="1">
    <citation type="submission" date="2013-02" db="EMBL/GenBank/DDBJ databases">
        <authorList>
            <person name="Hughes D."/>
        </authorList>
    </citation>
    <scope>NUCLEOTIDE SEQUENCE</scope>
    <source>
        <strain>Durham</strain>
        <strain evidence="2">NC isolate 2 -- Noor lab</strain>
    </source>
</reference>
<dbReference type="InterPro" id="IPR018788">
    <property type="entry name" value="Proteasome_assmbl_chp_3"/>
</dbReference>
<evidence type="ECO:0000313" key="1">
    <source>
        <dbReference type="EnsemblMetazoa" id="MESCA005505-PA"/>
    </source>
</evidence>
<dbReference type="STRING" id="36166.T1GPH5"/>
<accession>T1GPH5</accession>
<dbReference type="EnsemblMetazoa" id="MESCA005505-RA">
    <property type="protein sequence ID" value="MESCA005505-PA"/>
    <property type="gene ID" value="MESCA005505"/>
</dbReference>
<dbReference type="Gene3D" id="3.30.230.90">
    <property type="match status" value="1"/>
</dbReference>